<feature type="transmembrane region" description="Helical" evidence="5">
    <location>
        <begin position="99"/>
        <end position="116"/>
    </location>
</feature>
<dbReference type="PATRIC" id="fig|1675527.3.peg.103"/>
<reference evidence="7 8" key="1">
    <citation type="submission" date="2015-06" db="EMBL/GenBank/DDBJ databases">
        <title>Draft genome sequence of an Alphaproteobacteria species associated to the Mediterranean sponge Oscarella lobularis.</title>
        <authorList>
            <person name="Jourda C."/>
            <person name="Santini S."/>
            <person name="Claverie J.-M."/>
        </authorList>
    </citation>
    <scope>NUCLEOTIDE SEQUENCE [LARGE SCALE GENOMIC DNA]</scope>
    <source>
        <strain evidence="7">IGS</strain>
    </source>
</reference>
<feature type="transmembrane region" description="Helical" evidence="5">
    <location>
        <begin position="136"/>
        <end position="155"/>
    </location>
</feature>
<dbReference type="EMBL" id="LFTY01000001">
    <property type="protein sequence ID" value="KMW59933.1"/>
    <property type="molecule type" value="Genomic_DNA"/>
</dbReference>
<protein>
    <submittedName>
        <fullName evidence="7">Sulfate permease</fullName>
    </submittedName>
</protein>
<dbReference type="AlphaFoldDB" id="A0A0J9H2N3"/>
<evidence type="ECO:0000313" key="8">
    <source>
        <dbReference type="Proteomes" id="UP000037178"/>
    </source>
</evidence>
<evidence type="ECO:0000256" key="5">
    <source>
        <dbReference type="SAM" id="Phobius"/>
    </source>
</evidence>
<keyword evidence="8" id="KW-1185">Reference proteome</keyword>
<feature type="transmembrane region" description="Helical" evidence="5">
    <location>
        <begin position="45"/>
        <end position="63"/>
    </location>
</feature>
<dbReference type="InterPro" id="IPR036513">
    <property type="entry name" value="STAS_dom_sf"/>
</dbReference>
<feature type="transmembrane region" description="Helical" evidence="5">
    <location>
        <begin position="20"/>
        <end position="38"/>
    </location>
</feature>
<dbReference type="Gene3D" id="3.30.750.24">
    <property type="entry name" value="STAS domain"/>
    <property type="match status" value="1"/>
</dbReference>
<accession>A0A0J9H2N3</accession>
<feature type="domain" description="STAS" evidence="6">
    <location>
        <begin position="474"/>
        <end position="569"/>
    </location>
</feature>
<keyword evidence="2 5" id="KW-0812">Transmembrane</keyword>
<evidence type="ECO:0000256" key="4">
    <source>
        <dbReference type="ARBA" id="ARBA00023136"/>
    </source>
</evidence>
<name>A0A0J9H2N3_9RHOB</name>
<feature type="transmembrane region" description="Helical" evidence="5">
    <location>
        <begin position="167"/>
        <end position="193"/>
    </location>
</feature>
<evidence type="ECO:0000313" key="7">
    <source>
        <dbReference type="EMBL" id="KMW59933.1"/>
    </source>
</evidence>
<dbReference type="GO" id="GO:0055085">
    <property type="term" value="P:transmembrane transport"/>
    <property type="evidence" value="ECO:0007669"/>
    <property type="project" value="InterPro"/>
</dbReference>
<gene>
    <name evidence="7" type="ORF">AIOL_000082</name>
</gene>
<evidence type="ECO:0000256" key="2">
    <source>
        <dbReference type="ARBA" id="ARBA00022692"/>
    </source>
</evidence>
<evidence type="ECO:0000259" key="6">
    <source>
        <dbReference type="PROSITE" id="PS50801"/>
    </source>
</evidence>
<proteinExistence type="predicted"/>
<dbReference type="InterPro" id="IPR002645">
    <property type="entry name" value="STAS_dom"/>
</dbReference>
<dbReference type="Proteomes" id="UP000037178">
    <property type="component" value="Unassembled WGS sequence"/>
</dbReference>
<feature type="transmembrane region" description="Helical" evidence="5">
    <location>
        <begin position="432"/>
        <end position="451"/>
    </location>
</feature>
<dbReference type="PROSITE" id="PS50801">
    <property type="entry name" value="STAS"/>
    <property type="match status" value="1"/>
</dbReference>
<feature type="transmembrane region" description="Helical" evidence="5">
    <location>
        <begin position="334"/>
        <end position="366"/>
    </location>
</feature>
<evidence type="ECO:0000256" key="3">
    <source>
        <dbReference type="ARBA" id="ARBA00022989"/>
    </source>
</evidence>
<dbReference type="InterPro" id="IPR001902">
    <property type="entry name" value="SLC26A/SulP_fam"/>
</dbReference>
<comment type="caution">
    <text evidence="7">The sequence shown here is derived from an EMBL/GenBank/DDBJ whole genome shotgun (WGS) entry which is preliminary data.</text>
</comment>
<dbReference type="PANTHER" id="PTHR11814">
    <property type="entry name" value="SULFATE TRANSPORTER"/>
    <property type="match status" value="1"/>
</dbReference>
<feature type="transmembrane region" description="Helical" evidence="5">
    <location>
        <begin position="387"/>
        <end position="412"/>
    </location>
</feature>
<evidence type="ECO:0000256" key="1">
    <source>
        <dbReference type="ARBA" id="ARBA00004141"/>
    </source>
</evidence>
<dbReference type="STRING" id="1675527.AIOL_000082"/>
<keyword evidence="4 5" id="KW-0472">Membrane</keyword>
<feature type="transmembrane region" description="Helical" evidence="5">
    <location>
        <begin position="294"/>
        <end position="314"/>
    </location>
</feature>
<sequence>MGDPPKDYVSGLFQNAKFDVMAGFILFLVALPLSLAIAAASGVPAVAGLITAIVGGIIGGFLGGSYVTINGPAAGMIVIVLGCFEAMRELSGGDPTLAYQYLLAVGVVAGLIQILLGAMRAGPMTNVFPFSVVEGMIAGIGIIIMTKQLFVALGVKAPKKMFDSFLAIPDAVVSAAPQAAIIGAIAVALMVYWPKIAGPLAKFIPPPLAIMAVTIPLAAFFNGGAAEPIVALVKVPTDVSAIVTTPNFEMILHSASILFVVSFVMVGSLESLLTAVAIEKKDPWKRRNNMNRELWSKGIANSGAAFIGGIPMIAEVVRSSTNIMVGARTRWSNIFHGSFILLFLVALPFVLNMIPLAALAGMLIVIGFRLAHPSIFKHIAETGKDELVFMIATVLGVVFVDLLFGVFCGMWLSIALNAVRAGNANRFGSGPLFLAVHAVFAVAVFYLFIGLEMKLEAIGLMIVNVVMGVLSFKTGLDVEENGGDVNVKFSGPVVFTSLITVRSALDKLPEGKTVTLDMSAANMVDHTVREKLSDISEEYARGTGGTMEVIGTDRHKPTNDHKLATLVAT</sequence>
<feature type="transmembrane region" description="Helical" evidence="5">
    <location>
        <begin position="250"/>
        <end position="273"/>
    </location>
</feature>
<keyword evidence="3 5" id="KW-1133">Transmembrane helix</keyword>
<feature type="transmembrane region" description="Helical" evidence="5">
    <location>
        <begin position="69"/>
        <end position="87"/>
    </location>
</feature>
<dbReference type="InterPro" id="IPR011547">
    <property type="entry name" value="SLC26A/SulP_dom"/>
</dbReference>
<dbReference type="GO" id="GO:0016020">
    <property type="term" value="C:membrane"/>
    <property type="evidence" value="ECO:0007669"/>
    <property type="project" value="UniProtKB-SubCell"/>
</dbReference>
<organism evidence="7 8">
    <name type="scientific">Candidatus Rhodobacter oscarellae</name>
    <dbReference type="NCBI Taxonomy" id="1675527"/>
    <lineage>
        <taxon>Bacteria</taxon>
        <taxon>Pseudomonadati</taxon>
        <taxon>Pseudomonadota</taxon>
        <taxon>Alphaproteobacteria</taxon>
        <taxon>Rhodobacterales</taxon>
        <taxon>Rhodobacter group</taxon>
        <taxon>Rhodobacter</taxon>
    </lineage>
</organism>
<comment type="subcellular location">
    <subcellularLocation>
        <location evidence="1">Membrane</location>
        <topology evidence="1">Multi-pass membrane protein</topology>
    </subcellularLocation>
</comment>
<dbReference type="Pfam" id="PF00916">
    <property type="entry name" value="Sulfate_transp"/>
    <property type="match status" value="1"/>
</dbReference>